<dbReference type="Pfam" id="PF06859">
    <property type="entry name" value="Bin3"/>
    <property type="match status" value="1"/>
</dbReference>
<dbReference type="SUPFAM" id="SSF53335">
    <property type="entry name" value="S-adenosyl-L-methionine-dependent methyltransferases"/>
    <property type="match status" value="1"/>
</dbReference>
<dbReference type="PANTHER" id="PTHR12315:SF0">
    <property type="entry name" value="7SK SNRNA METHYLPHOSPHATE CAPPING ENZYME"/>
    <property type="match status" value="1"/>
</dbReference>
<dbReference type="InterPro" id="IPR024160">
    <property type="entry name" value="BIN3_SAM-bd_dom"/>
</dbReference>
<dbReference type="InterPro" id="IPR029063">
    <property type="entry name" value="SAM-dependent_MTases_sf"/>
</dbReference>
<dbReference type="Gene3D" id="3.40.50.150">
    <property type="entry name" value="Vaccinia Virus protein VP39"/>
    <property type="match status" value="1"/>
</dbReference>
<dbReference type="GO" id="GO:0032259">
    <property type="term" value="P:methylation"/>
    <property type="evidence" value="ECO:0007669"/>
    <property type="project" value="UniProtKB-KW"/>
</dbReference>
<dbReference type="GeneID" id="17318731"/>
<dbReference type="STRING" id="2769.R7QSJ5"/>
<dbReference type="EC" id="2.1.1.-" evidence="6"/>
<dbReference type="GO" id="GO:0008757">
    <property type="term" value="F:S-adenosylmethionine-dependent methyltransferase activity"/>
    <property type="evidence" value="ECO:0007669"/>
    <property type="project" value="InterPro"/>
</dbReference>
<dbReference type="GO" id="GO:0008173">
    <property type="term" value="F:RNA methyltransferase activity"/>
    <property type="evidence" value="ECO:0007669"/>
    <property type="project" value="UniProtKB-UniRule"/>
</dbReference>
<feature type="region of interest" description="Disordered" evidence="7">
    <location>
        <begin position="348"/>
        <end position="386"/>
    </location>
</feature>
<dbReference type="InterPro" id="IPR013216">
    <property type="entry name" value="Methyltransf_11"/>
</dbReference>
<dbReference type="PROSITE" id="PS51515">
    <property type="entry name" value="BIN3_SAM"/>
    <property type="match status" value="1"/>
</dbReference>
<dbReference type="InterPro" id="IPR010675">
    <property type="entry name" value="Bin3_C"/>
</dbReference>
<name>R7QSJ5_CHOCR</name>
<dbReference type="EMBL" id="HG002236">
    <property type="protein sequence ID" value="CDF40718.1"/>
    <property type="molecule type" value="Genomic_DNA"/>
</dbReference>
<evidence type="ECO:0000259" key="8">
    <source>
        <dbReference type="PROSITE" id="PS51515"/>
    </source>
</evidence>
<evidence type="ECO:0000256" key="5">
    <source>
        <dbReference type="PROSITE-ProRule" id="PRU00848"/>
    </source>
</evidence>
<dbReference type="RefSeq" id="XP_005711012.1">
    <property type="nucleotide sequence ID" value="XM_005710955.1"/>
</dbReference>
<dbReference type="Pfam" id="PF08241">
    <property type="entry name" value="Methyltransf_11"/>
    <property type="match status" value="1"/>
</dbReference>
<evidence type="ECO:0000256" key="4">
    <source>
        <dbReference type="ARBA" id="ARBA00022691"/>
    </source>
</evidence>
<organism evidence="9 10">
    <name type="scientific">Chondrus crispus</name>
    <name type="common">Carrageen Irish moss</name>
    <name type="synonym">Polymorpha crispa</name>
    <dbReference type="NCBI Taxonomy" id="2769"/>
    <lineage>
        <taxon>Eukaryota</taxon>
        <taxon>Rhodophyta</taxon>
        <taxon>Florideophyceae</taxon>
        <taxon>Rhodymeniophycidae</taxon>
        <taxon>Gigartinales</taxon>
        <taxon>Gigartinaceae</taxon>
        <taxon>Chondrus</taxon>
    </lineage>
</organism>
<dbReference type="GO" id="GO:0008171">
    <property type="term" value="F:O-methyltransferase activity"/>
    <property type="evidence" value="ECO:0007669"/>
    <property type="project" value="UniProtKB-UniRule"/>
</dbReference>
<reference evidence="10" key="1">
    <citation type="journal article" date="2013" name="Proc. Natl. Acad. Sci. U.S.A.">
        <title>Genome structure and metabolic features in the red seaweed Chondrus crispus shed light on evolution of the Archaeplastida.</title>
        <authorList>
            <person name="Collen J."/>
            <person name="Porcel B."/>
            <person name="Carre W."/>
            <person name="Ball S.G."/>
            <person name="Chaparro C."/>
            <person name="Tonon T."/>
            <person name="Barbeyron T."/>
            <person name="Michel G."/>
            <person name="Noel B."/>
            <person name="Valentin K."/>
            <person name="Elias M."/>
            <person name="Artiguenave F."/>
            <person name="Arun A."/>
            <person name="Aury J.M."/>
            <person name="Barbosa-Neto J.F."/>
            <person name="Bothwell J.H."/>
            <person name="Bouget F.Y."/>
            <person name="Brillet L."/>
            <person name="Cabello-Hurtado F."/>
            <person name="Capella-Gutierrez S."/>
            <person name="Charrier B."/>
            <person name="Cladiere L."/>
            <person name="Cock J.M."/>
            <person name="Coelho S.M."/>
            <person name="Colleoni C."/>
            <person name="Czjzek M."/>
            <person name="Da Silva C."/>
            <person name="Delage L."/>
            <person name="Denoeud F."/>
            <person name="Deschamps P."/>
            <person name="Dittami S.M."/>
            <person name="Gabaldon T."/>
            <person name="Gachon C.M."/>
            <person name="Groisillier A."/>
            <person name="Herve C."/>
            <person name="Jabbari K."/>
            <person name="Katinka M."/>
            <person name="Kloareg B."/>
            <person name="Kowalczyk N."/>
            <person name="Labadie K."/>
            <person name="Leblanc C."/>
            <person name="Lopez P.J."/>
            <person name="McLachlan D.H."/>
            <person name="Meslet-Cladiere L."/>
            <person name="Moustafa A."/>
            <person name="Nehr Z."/>
            <person name="Nyvall Collen P."/>
            <person name="Panaud O."/>
            <person name="Partensky F."/>
            <person name="Poulain J."/>
            <person name="Rensing S.A."/>
            <person name="Rousvoal S."/>
            <person name="Samson G."/>
            <person name="Symeonidi A."/>
            <person name="Weissenbach J."/>
            <person name="Zambounis A."/>
            <person name="Wincker P."/>
            <person name="Boyen C."/>
        </authorList>
    </citation>
    <scope>NUCLEOTIDE SEQUENCE [LARGE SCALE GENOMIC DNA]</scope>
    <source>
        <strain evidence="10">cv. Stackhouse</strain>
    </source>
</reference>
<feature type="domain" description="Bin3-type SAM" evidence="8">
    <location>
        <begin position="102"/>
        <end position="348"/>
    </location>
</feature>
<dbReference type="KEGG" id="ccp:CHC_T00007364001"/>
<dbReference type="PhylomeDB" id="R7QSJ5"/>
<dbReference type="PANTHER" id="PTHR12315">
    <property type="entry name" value="BICOID-INTERACTING PROTEIN RELATED"/>
    <property type="match status" value="1"/>
</dbReference>
<dbReference type="Gramene" id="CDF40718">
    <property type="protein sequence ID" value="CDF40718"/>
    <property type="gene ID" value="CHC_T00007364001"/>
</dbReference>
<evidence type="ECO:0000313" key="9">
    <source>
        <dbReference type="EMBL" id="CDF40718.1"/>
    </source>
</evidence>
<keyword evidence="4 5" id="KW-0949">S-adenosyl-L-methionine</keyword>
<keyword evidence="3 6" id="KW-0808">Transferase</keyword>
<proteinExistence type="inferred from homology"/>
<evidence type="ECO:0000256" key="1">
    <source>
        <dbReference type="ARBA" id="ARBA00008361"/>
    </source>
</evidence>
<dbReference type="AlphaFoldDB" id="R7QSJ5"/>
<dbReference type="InterPro" id="IPR039772">
    <property type="entry name" value="Bin3-like"/>
</dbReference>
<evidence type="ECO:0000256" key="2">
    <source>
        <dbReference type="ARBA" id="ARBA00022603"/>
    </source>
</evidence>
<dbReference type="CDD" id="cd02440">
    <property type="entry name" value="AdoMet_MTases"/>
    <property type="match status" value="1"/>
</dbReference>
<dbReference type="GO" id="GO:0017069">
    <property type="term" value="F:snRNA binding"/>
    <property type="evidence" value="ECO:0007669"/>
    <property type="project" value="TreeGrafter"/>
</dbReference>
<dbReference type="OrthoDB" id="10017101at2759"/>
<keyword evidence="2 6" id="KW-0489">Methyltransferase</keyword>
<protein>
    <recommendedName>
        <fullName evidence="6">RNA methyltransferase</fullName>
        <ecNumber evidence="6">2.1.1.-</ecNumber>
    </recommendedName>
</protein>
<comment type="similarity">
    <text evidence="1 6">Belongs to the methyltransferase superfamily.</text>
</comment>
<evidence type="ECO:0000313" key="10">
    <source>
        <dbReference type="Proteomes" id="UP000012073"/>
    </source>
</evidence>
<accession>R7QSJ5</accession>
<sequence>MGREVEGAPFPLNFLSFPTPSLLHRLPAAFVSSPPEPASLPLIISDTMPTQPANPRKRLRIPSPPPSKRSRAKVPLSGAPSSHGSYLNYYHRRHAGHSPTSDDRLSVITPLLGRYKSPVLLDIGCNDGAVTASLAPSVASAVGVDIDAGLVAKARKRVRATVALLRATGGKNESDEDFIPISCHVVQGPPVELVQAPPEPEQVHEGKEFPFNLCFRCENFAAEKPGTTAMEHHAYDVVLCLSVTKWVHLHGGDAALKRLFRRMSDCLRPGGVLILEPQPKKSYKRARQKKIRGANRKFGQDLKIKPEQFKEILLKEGGFERFELLRDVAQEKGKMFNRPIMAFFKRGSDEGEAGTGEAGLGTRLDGDTGGASTEEGVIREPSGANKAPANVGVTCTGCIISHTVRMRQHPATTPQPHVLPHVPQEVHANTSFISLRVAVLSFKT</sequence>
<evidence type="ECO:0000256" key="6">
    <source>
        <dbReference type="RuleBase" id="RU367087"/>
    </source>
</evidence>
<keyword evidence="10" id="KW-1185">Reference proteome</keyword>
<dbReference type="GO" id="GO:0040031">
    <property type="term" value="P:snRNA modification"/>
    <property type="evidence" value="ECO:0007669"/>
    <property type="project" value="TreeGrafter"/>
</dbReference>
<feature type="region of interest" description="Disordered" evidence="7">
    <location>
        <begin position="42"/>
        <end position="83"/>
    </location>
</feature>
<dbReference type="Proteomes" id="UP000012073">
    <property type="component" value="Unassembled WGS sequence"/>
</dbReference>
<evidence type="ECO:0000256" key="3">
    <source>
        <dbReference type="ARBA" id="ARBA00022679"/>
    </source>
</evidence>
<evidence type="ECO:0000256" key="7">
    <source>
        <dbReference type="SAM" id="MobiDB-lite"/>
    </source>
</evidence>
<gene>
    <name evidence="9" type="ORF">CHC_T00007364001</name>
</gene>